<feature type="transmembrane region" description="Helical" evidence="1">
    <location>
        <begin position="104"/>
        <end position="122"/>
    </location>
</feature>
<evidence type="ECO:0000256" key="1">
    <source>
        <dbReference type="SAM" id="Phobius"/>
    </source>
</evidence>
<dbReference type="EMBL" id="JAGFBS010000004">
    <property type="protein sequence ID" value="KAG6379833.1"/>
    <property type="molecule type" value="Genomic_DNA"/>
</dbReference>
<keyword evidence="1" id="KW-0812">Transmembrane</keyword>
<protein>
    <submittedName>
        <fullName evidence="2">Uncharacterized protein</fullName>
    </submittedName>
</protein>
<gene>
    <name evidence="2" type="ORF">JVT61DRAFT_10381</name>
</gene>
<evidence type="ECO:0000313" key="3">
    <source>
        <dbReference type="Proteomes" id="UP000683000"/>
    </source>
</evidence>
<comment type="caution">
    <text evidence="2">The sequence shown here is derived from an EMBL/GenBank/DDBJ whole genome shotgun (WGS) entry which is preliminary data.</text>
</comment>
<reference evidence="2" key="1">
    <citation type="submission" date="2021-03" db="EMBL/GenBank/DDBJ databases">
        <title>Evolutionary innovations through gain and loss of genes in the ectomycorrhizal Boletales.</title>
        <authorList>
            <person name="Wu G."/>
            <person name="Miyauchi S."/>
            <person name="Morin E."/>
            <person name="Yang Z.-L."/>
            <person name="Xu J."/>
            <person name="Martin F.M."/>
        </authorList>
    </citation>
    <scope>NUCLEOTIDE SEQUENCE</scope>
    <source>
        <strain evidence="2">BR01</strain>
    </source>
</reference>
<dbReference type="Proteomes" id="UP000683000">
    <property type="component" value="Unassembled WGS sequence"/>
</dbReference>
<keyword evidence="1" id="KW-1133">Transmembrane helix</keyword>
<organism evidence="2 3">
    <name type="scientific">Boletus reticuloceps</name>
    <dbReference type="NCBI Taxonomy" id="495285"/>
    <lineage>
        <taxon>Eukaryota</taxon>
        <taxon>Fungi</taxon>
        <taxon>Dikarya</taxon>
        <taxon>Basidiomycota</taxon>
        <taxon>Agaricomycotina</taxon>
        <taxon>Agaricomycetes</taxon>
        <taxon>Agaricomycetidae</taxon>
        <taxon>Boletales</taxon>
        <taxon>Boletineae</taxon>
        <taxon>Boletaceae</taxon>
        <taxon>Boletoideae</taxon>
        <taxon>Boletus</taxon>
    </lineage>
</organism>
<dbReference type="AlphaFoldDB" id="A0A8I3ADV9"/>
<keyword evidence="3" id="KW-1185">Reference proteome</keyword>
<keyword evidence="1" id="KW-0472">Membrane</keyword>
<sequence length="139" mass="14916">MSSHHLRHLWGILCPCSLNDYVVPTVLGVLGVVFTVLVVLVVNMVPGTPFLPNIHDVPINLSTLTVFFRYSQCPPVSINVDMIPAASTVVPQPPTVSSSCLTPFLPFLWSAVAALVIIVHVLPFGHTLDVLAVDPLLSA</sequence>
<feature type="transmembrane region" description="Helical" evidence="1">
    <location>
        <begin position="21"/>
        <end position="42"/>
    </location>
</feature>
<accession>A0A8I3ADV9</accession>
<evidence type="ECO:0000313" key="2">
    <source>
        <dbReference type="EMBL" id="KAG6379833.1"/>
    </source>
</evidence>
<name>A0A8I3ADV9_9AGAM</name>
<proteinExistence type="predicted"/>